<dbReference type="InterPro" id="IPR011184">
    <property type="entry name" value="DNA_mismatch_repair_Msh2"/>
</dbReference>
<evidence type="ECO:0000256" key="3">
    <source>
        <dbReference type="ARBA" id="ARBA00022741"/>
    </source>
</evidence>
<dbReference type="Gene3D" id="3.40.50.300">
    <property type="entry name" value="P-loop containing nucleotide triphosphate hydrolases"/>
    <property type="match status" value="1"/>
</dbReference>
<dbReference type="GO" id="GO:0005524">
    <property type="term" value="F:ATP binding"/>
    <property type="evidence" value="ECO:0007669"/>
    <property type="project" value="UniProtKB-KW"/>
</dbReference>
<dbReference type="InterPro" id="IPR000432">
    <property type="entry name" value="DNA_mismatch_repair_MutS_C"/>
</dbReference>
<dbReference type="GO" id="GO:0032301">
    <property type="term" value="C:MutSalpha complex"/>
    <property type="evidence" value="ECO:0007669"/>
    <property type="project" value="TreeGrafter"/>
</dbReference>
<dbReference type="FunCoup" id="A0A6J2YD79">
    <property type="interactions" value="2115"/>
</dbReference>
<dbReference type="Pfam" id="PF05192">
    <property type="entry name" value="MutS_III"/>
    <property type="match status" value="1"/>
</dbReference>
<keyword evidence="6 9" id="KW-0238">DNA-binding</keyword>
<dbReference type="RefSeq" id="XP_030761848.1">
    <property type="nucleotide sequence ID" value="XM_030905988.1"/>
</dbReference>
<dbReference type="AlphaFoldDB" id="A0A6J2YD79"/>
<dbReference type="Gene3D" id="3.30.420.110">
    <property type="entry name" value="MutS, connector domain"/>
    <property type="match status" value="1"/>
</dbReference>
<dbReference type="InterPro" id="IPR007696">
    <property type="entry name" value="DNA_mismatch_repair_MutS_core"/>
</dbReference>
<sequence>MGEPETVTAALNLDLAQQQGFVRYFNSLPEKPTSTVRFFNRSDYYTLHGDDATLAANFTSTIIKYMGEAPTLSYVCLNKNKMEALVRDLLLVRQYRVEVYTKTPGKNNSWSLEFKGSPGNLAQFEEILFENANIESSNHVMAVKLCKNNTIAVSSVNTTDLTIEVCEFTDNECYTDLEALIAQIGPKECIIPDGETSETKVLKTVLERNGVLMAKVKKTDFVGEDFVQDLNKLLFFQQGQQRNAQALSECALTNAMGCLQALVKFLDLTGSESNFNQYRLGKLDVQRYVRLDNAALYALNAFPGTNEITNVVRSSIPKSHSLFGILNCCVTPQGGRLLEQWIKQPLKDITLIEERLDIVDCLVQNSEVRTVLTKDNLTKIPDLMMLSKKLAGKKVKLQDCYKLYQAVNAVPTFINNLRKLDNKCVKSNFIDPLCELAADMENFQSMIEELVDLDLVDRGEFLIKSSFNSEMSELHRSKLKIEEKMQKLLSKAADDLELDVKSIKLWLLPQKGYSFRITKKDEAALRQNKEYTVLDALTGSIRFTSDALSSLNEDYIEISEKYEEAQKSVVSGMIEVSIGYADSVRSLNMILAMLDVLCSFATVSVTARVPYRRPVLKPASEGVLKLSKVRHPCLENQEHVSYIPNDAEFDKNDKFFFVITGPNMGGKSTYIRSIGVAVLMAHIGCFVPCDFAEISLVDGILARVGADDCQLKGLSTFMLEMVETSTILKTATSNSLVIIDELGRGTSTYDGCGIAWAIAECLATEIKCFSLFATHFYKITNLSDMYPSVGNLHVSAITTDNTITPLYQVKEGESDRSYGIYCAKLAGFPDDVLKWSTENLQDLEHDRGMKYINDYEVTMKKKTIEEGDQIIRETLLKLKTFEDKSSSEVESLLEDIKKNLENSTNGFVKGLVEAEN</sequence>
<evidence type="ECO:0000256" key="6">
    <source>
        <dbReference type="ARBA" id="ARBA00023125"/>
    </source>
</evidence>
<dbReference type="PIRSF" id="PIRSF005813">
    <property type="entry name" value="MSH2"/>
    <property type="match status" value="1"/>
</dbReference>
<keyword evidence="4 9" id="KW-0227">DNA damage</keyword>
<evidence type="ECO:0000256" key="1">
    <source>
        <dbReference type="ARBA" id="ARBA00004123"/>
    </source>
</evidence>
<dbReference type="InterPro" id="IPR036187">
    <property type="entry name" value="DNA_mismatch_repair_MutS_sf"/>
</dbReference>
<comment type="function">
    <text evidence="9">Component of the post-replicative DNA mismatch repair system (MMR).</text>
</comment>
<keyword evidence="3 9" id="KW-0547">Nucleotide-binding</keyword>
<dbReference type="GO" id="GO:0030983">
    <property type="term" value="F:mismatched DNA binding"/>
    <property type="evidence" value="ECO:0007669"/>
    <property type="project" value="InterPro"/>
</dbReference>
<keyword evidence="8" id="KW-0539">Nucleus</keyword>
<keyword evidence="7 9" id="KW-0234">DNA repair</keyword>
<accession>A0A6J2YD79</accession>
<comment type="subcellular location">
    <subcellularLocation>
        <location evidence="1">Nucleus</location>
    </subcellularLocation>
</comment>
<keyword evidence="5" id="KW-0067">ATP-binding</keyword>
<dbReference type="GO" id="GO:0006298">
    <property type="term" value="P:mismatch repair"/>
    <property type="evidence" value="ECO:0007669"/>
    <property type="project" value="InterPro"/>
</dbReference>
<evidence type="ECO:0000313" key="11">
    <source>
        <dbReference type="Proteomes" id="UP000504635"/>
    </source>
</evidence>
<dbReference type="InterPro" id="IPR016151">
    <property type="entry name" value="DNA_mismatch_repair_MutS_N"/>
</dbReference>
<evidence type="ECO:0000259" key="10">
    <source>
        <dbReference type="PROSITE" id="PS00486"/>
    </source>
</evidence>
<dbReference type="OrthoDB" id="295033at2759"/>
<dbReference type="SUPFAM" id="SSF52540">
    <property type="entry name" value="P-loop containing nucleoside triphosphate hydrolases"/>
    <property type="match status" value="1"/>
</dbReference>
<dbReference type="Pfam" id="PF00488">
    <property type="entry name" value="MutS_V"/>
    <property type="match status" value="1"/>
</dbReference>
<evidence type="ECO:0000256" key="8">
    <source>
        <dbReference type="ARBA" id="ARBA00023242"/>
    </source>
</evidence>
<dbReference type="InterPro" id="IPR036678">
    <property type="entry name" value="MutS_con_dom_sf"/>
</dbReference>
<dbReference type="GO" id="GO:0006312">
    <property type="term" value="P:mitotic recombination"/>
    <property type="evidence" value="ECO:0007669"/>
    <property type="project" value="TreeGrafter"/>
</dbReference>
<reference evidence="12" key="1">
    <citation type="submission" date="2025-08" db="UniProtKB">
        <authorList>
            <consortium name="RefSeq"/>
        </authorList>
    </citation>
    <scope>IDENTIFICATION</scope>
    <source>
        <tissue evidence="12">Gonads</tissue>
    </source>
</reference>
<dbReference type="Gene3D" id="1.10.1420.10">
    <property type="match status" value="2"/>
</dbReference>
<proteinExistence type="inferred from homology"/>
<protein>
    <submittedName>
        <fullName evidence="12">DNA mismatch repair protein Msh2 isoform X1</fullName>
    </submittedName>
</protein>
<name>A0A6J2YD79_SITOR</name>
<evidence type="ECO:0000256" key="2">
    <source>
        <dbReference type="ARBA" id="ARBA00006271"/>
    </source>
</evidence>
<dbReference type="CTD" id="34842"/>
<dbReference type="KEGG" id="soy:115886714"/>
<dbReference type="SMART" id="SM00533">
    <property type="entry name" value="MUTSd"/>
    <property type="match status" value="1"/>
</dbReference>
<dbReference type="InterPro" id="IPR007860">
    <property type="entry name" value="DNA_mmatch_repair_MutS_con_dom"/>
</dbReference>
<evidence type="ECO:0000256" key="5">
    <source>
        <dbReference type="ARBA" id="ARBA00022840"/>
    </source>
</evidence>
<dbReference type="InterPro" id="IPR045076">
    <property type="entry name" value="MutS"/>
</dbReference>
<feature type="domain" description="DNA mismatch repair proteins mutS family" evidence="10">
    <location>
        <begin position="735"/>
        <end position="751"/>
    </location>
</feature>
<dbReference type="SUPFAM" id="SSF48334">
    <property type="entry name" value="DNA repair protein MutS, domain III"/>
    <property type="match status" value="1"/>
</dbReference>
<keyword evidence="11" id="KW-1185">Reference proteome</keyword>
<dbReference type="Pfam" id="PF05188">
    <property type="entry name" value="MutS_II"/>
    <property type="match status" value="1"/>
</dbReference>
<dbReference type="Gene3D" id="3.40.1170.10">
    <property type="entry name" value="DNA repair protein MutS, domain I"/>
    <property type="match status" value="1"/>
</dbReference>
<dbReference type="InterPro" id="IPR007695">
    <property type="entry name" value="DNA_mismatch_repair_MutS-lik_N"/>
</dbReference>
<dbReference type="PROSITE" id="PS00486">
    <property type="entry name" value="DNA_MISMATCH_REPAIR_2"/>
    <property type="match status" value="1"/>
</dbReference>
<evidence type="ECO:0000256" key="9">
    <source>
        <dbReference type="RuleBase" id="RU003756"/>
    </source>
</evidence>
<dbReference type="InterPro" id="IPR007861">
    <property type="entry name" value="DNA_mismatch_repair_MutS_clamp"/>
</dbReference>
<dbReference type="GeneID" id="115886714"/>
<dbReference type="FunFam" id="3.40.1170.10:FF:000003">
    <property type="entry name" value="DNA mismatch repair protein"/>
    <property type="match status" value="1"/>
</dbReference>
<dbReference type="GO" id="GO:0140664">
    <property type="term" value="F:ATP-dependent DNA damage sensor activity"/>
    <property type="evidence" value="ECO:0007669"/>
    <property type="project" value="InterPro"/>
</dbReference>
<dbReference type="PANTHER" id="PTHR11361:SF35">
    <property type="entry name" value="DNA MISMATCH REPAIR PROTEIN MSH2"/>
    <property type="match status" value="1"/>
</dbReference>
<comment type="similarity">
    <text evidence="2 9">Belongs to the DNA mismatch repair MutS family.</text>
</comment>
<dbReference type="InterPro" id="IPR027417">
    <property type="entry name" value="P-loop_NTPase"/>
</dbReference>
<evidence type="ECO:0000256" key="7">
    <source>
        <dbReference type="ARBA" id="ARBA00023204"/>
    </source>
</evidence>
<dbReference type="Pfam" id="PF01624">
    <property type="entry name" value="MutS_I"/>
    <property type="match status" value="1"/>
</dbReference>
<gene>
    <name evidence="12" type="primary">LOC115886714</name>
</gene>
<dbReference type="InParanoid" id="A0A6J2YD79"/>
<dbReference type="SMART" id="SM00534">
    <property type="entry name" value="MUTSac"/>
    <property type="match status" value="1"/>
</dbReference>
<organism evidence="11 12">
    <name type="scientific">Sitophilus oryzae</name>
    <name type="common">Rice weevil</name>
    <name type="synonym">Curculio oryzae</name>
    <dbReference type="NCBI Taxonomy" id="7048"/>
    <lineage>
        <taxon>Eukaryota</taxon>
        <taxon>Metazoa</taxon>
        <taxon>Ecdysozoa</taxon>
        <taxon>Arthropoda</taxon>
        <taxon>Hexapoda</taxon>
        <taxon>Insecta</taxon>
        <taxon>Pterygota</taxon>
        <taxon>Neoptera</taxon>
        <taxon>Endopterygota</taxon>
        <taxon>Coleoptera</taxon>
        <taxon>Polyphaga</taxon>
        <taxon>Cucujiformia</taxon>
        <taxon>Curculionidae</taxon>
        <taxon>Dryophthorinae</taxon>
        <taxon>Sitophilus</taxon>
    </lineage>
</organism>
<dbReference type="Proteomes" id="UP000504635">
    <property type="component" value="Unplaced"/>
</dbReference>
<dbReference type="Pfam" id="PF05190">
    <property type="entry name" value="MutS_IV"/>
    <property type="match status" value="1"/>
</dbReference>
<evidence type="ECO:0000256" key="4">
    <source>
        <dbReference type="ARBA" id="ARBA00022763"/>
    </source>
</evidence>
<dbReference type="FunFam" id="3.30.420.110:FF:000002">
    <property type="entry name" value="DNA mismatch repair protein"/>
    <property type="match status" value="1"/>
</dbReference>
<evidence type="ECO:0000313" key="12">
    <source>
        <dbReference type="RefSeq" id="XP_030761848.1"/>
    </source>
</evidence>
<dbReference type="PANTHER" id="PTHR11361">
    <property type="entry name" value="DNA MISMATCH REPAIR PROTEIN MUTS FAMILY MEMBER"/>
    <property type="match status" value="1"/>
</dbReference>